<evidence type="ECO:0000313" key="3">
    <source>
        <dbReference type="Proteomes" id="UP001160550"/>
    </source>
</evidence>
<name>A0ABT6MT51_9GAMM</name>
<sequence length="326" mass="34040">MDCYLGVDGGGTKTRFALVDGEARLLAEAQCATTYHPQVGLDGVRATLREGIDAVLAGAGVDAADLRHAFFGLPAFGEDSRIDPLLDAIPRELLGHGRYACGNDMVCGWAGSFACGDGINIVAGTGSIGYGQRRGHAARAGGWGEVFSDEGSAYWIAVQGLNAFSRMADGRLPRGPLHAMLREHLGIGPDLDLCAHVYGERAMSRGEIAQLSRVVATAAEQNDAAACAIFRQAGQELATIADALRGSLGFEEGEPVRVSWSGGAFSAGELLRAPFISALQTRSPVFEPHTPLHPPHLGAALYALALAQTETPHTPASPQARATPGC</sequence>
<evidence type="ECO:0000259" key="1">
    <source>
        <dbReference type="Pfam" id="PF01869"/>
    </source>
</evidence>
<proteinExistence type="predicted"/>
<reference evidence="2" key="2">
    <citation type="submission" date="2023-04" db="EMBL/GenBank/DDBJ databases">
        <authorList>
            <person name="Sun J.-Q."/>
        </authorList>
    </citation>
    <scope>NUCLEOTIDE SEQUENCE</scope>
    <source>
        <strain evidence="2">CC-YY355</strain>
    </source>
</reference>
<dbReference type="Proteomes" id="UP001160550">
    <property type="component" value="Unassembled WGS sequence"/>
</dbReference>
<dbReference type="PANTHER" id="PTHR43190">
    <property type="entry name" value="N-ACETYL-D-GLUCOSAMINE KINASE"/>
    <property type="match status" value="1"/>
</dbReference>
<dbReference type="Pfam" id="PF01869">
    <property type="entry name" value="BcrAD_BadFG"/>
    <property type="match status" value="1"/>
</dbReference>
<dbReference type="RefSeq" id="WP_280943009.1">
    <property type="nucleotide sequence ID" value="NZ_JARYGX010000023.1"/>
</dbReference>
<keyword evidence="3" id="KW-1185">Reference proteome</keyword>
<dbReference type="EMBL" id="JARYGX010000023">
    <property type="protein sequence ID" value="MDH7453794.1"/>
    <property type="molecule type" value="Genomic_DNA"/>
</dbReference>
<dbReference type="Gene3D" id="3.30.420.40">
    <property type="match status" value="2"/>
</dbReference>
<evidence type="ECO:0000313" key="2">
    <source>
        <dbReference type="EMBL" id="MDH7453794.1"/>
    </source>
</evidence>
<feature type="domain" description="ATPase BadF/BadG/BcrA/BcrD type" evidence="1">
    <location>
        <begin position="5"/>
        <end position="303"/>
    </location>
</feature>
<gene>
    <name evidence="2" type="ORF">QF205_12055</name>
</gene>
<protein>
    <submittedName>
        <fullName evidence="2">BadF/BadG/BcrA/BcrD ATPase family protein</fullName>
    </submittedName>
</protein>
<reference evidence="2" key="1">
    <citation type="journal article" date="2007" name="Int. J. Syst. Evol. Microbiol.">
        <title>Luteimonas composti sp. nov., a moderately thermophilic bacterium isolated from food waste.</title>
        <authorList>
            <person name="Young C.C."/>
            <person name="Kampfer P."/>
            <person name="Chen W.M."/>
            <person name="Yen W.S."/>
            <person name="Arun A.B."/>
            <person name="Lai W.A."/>
            <person name="Shen F.T."/>
            <person name="Rekha P.D."/>
            <person name="Lin K.Y."/>
            <person name="Chou J.H."/>
        </authorList>
    </citation>
    <scope>NUCLEOTIDE SEQUENCE</scope>
    <source>
        <strain evidence="2">CC-YY355</strain>
    </source>
</reference>
<organism evidence="2 3">
    <name type="scientific">Luteimonas composti</name>
    <dbReference type="NCBI Taxonomy" id="398257"/>
    <lineage>
        <taxon>Bacteria</taxon>
        <taxon>Pseudomonadati</taxon>
        <taxon>Pseudomonadota</taxon>
        <taxon>Gammaproteobacteria</taxon>
        <taxon>Lysobacterales</taxon>
        <taxon>Lysobacteraceae</taxon>
        <taxon>Luteimonas</taxon>
    </lineage>
</organism>
<dbReference type="InterPro" id="IPR052519">
    <property type="entry name" value="Euk-type_GlcNAc_Kinase"/>
</dbReference>
<dbReference type="SUPFAM" id="SSF53067">
    <property type="entry name" value="Actin-like ATPase domain"/>
    <property type="match status" value="2"/>
</dbReference>
<dbReference type="InterPro" id="IPR002731">
    <property type="entry name" value="ATPase_BadF"/>
</dbReference>
<comment type="caution">
    <text evidence="2">The sequence shown here is derived from an EMBL/GenBank/DDBJ whole genome shotgun (WGS) entry which is preliminary data.</text>
</comment>
<dbReference type="PANTHER" id="PTHR43190:SF3">
    <property type="entry name" value="N-ACETYL-D-GLUCOSAMINE KINASE"/>
    <property type="match status" value="1"/>
</dbReference>
<dbReference type="CDD" id="cd24007">
    <property type="entry name" value="ASKHA_NBD_eukNAGK-like"/>
    <property type="match status" value="1"/>
</dbReference>
<dbReference type="InterPro" id="IPR043129">
    <property type="entry name" value="ATPase_NBD"/>
</dbReference>
<accession>A0ABT6MT51</accession>